<organism evidence="6 7">
    <name type="scientific">Pseudoalteromonas caenipelagi</name>
    <dbReference type="NCBI Taxonomy" id="2726988"/>
    <lineage>
        <taxon>Bacteria</taxon>
        <taxon>Pseudomonadati</taxon>
        <taxon>Pseudomonadota</taxon>
        <taxon>Gammaproteobacteria</taxon>
        <taxon>Alteromonadales</taxon>
        <taxon>Pseudoalteromonadaceae</taxon>
        <taxon>Pseudoalteromonas</taxon>
    </lineage>
</organism>
<reference evidence="6 7" key="1">
    <citation type="submission" date="2020-04" db="EMBL/GenBank/DDBJ databases">
        <title>Pseudoalteromonas caenipelagi sp. nov., isolated from a tidal flat.</title>
        <authorList>
            <person name="Park S."/>
            <person name="Yoon J.-H."/>
        </authorList>
    </citation>
    <scope>NUCLEOTIDE SEQUENCE [LARGE SCALE GENOMIC DNA]</scope>
    <source>
        <strain evidence="6 7">JBTF-M23</strain>
    </source>
</reference>
<dbReference type="GO" id="GO:0016301">
    <property type="term" value="F:kinase activity"/>
    <property type="evidence" value="ECO:0007669"/>
    <property type="project" value="UniProtKB-KW"/>
</dbReference>
<dbReference type="AlphaFoldDB" id="A0A849VJM6"/>
<dbReference type="PANTHER" id="PTHR12358">
    <property type="entry name" value="SPHINGOSINE KINASE"/>
    <property type="match status" value="1"/>
</dbReference>
<protein>
    <submittedName>
        <fullName evidence="6">Diacylglycerol kinase</fullName>
    </submittedName>
</protein>
<dbReference type="RefSeq" id="WP_171628052.1">
    <property type="nucleotide sequence ID" value="NZ_JABBPG010000014.1"/>
</dbReference>
<keyword evidence="1" id="KW-0808">Transferase</keyword>
<accession>A0A849VJM6</accession>
<keyword evidence="3 6" id="KW-0418">Kinase</keyword>
<dbReference type="PROSITE" id="PS50146">
    <property type="entry name" value="DAGK"/>
    <property type="match status" value="1"/>
</dbReference>
<keyword evidence="7" id="KW-1185">Reference proteome</keyword>
<evidence type="ECO:0000256" key="2">
    <source>
        <dbReference type="ARBA" id="ARBA00022741"/>
    </source>
</evidence>
<dbReference type="SUPFAM" id="SSF111331">
    <property type="entry name" value="NAD kinase/diacylglycerol kinase-like"/>
    <property type="match status" value="1"/>
</dbReference>
<gene>
    <name evidence="6" type="ORF">HG263_21180</name>
</gene>
<evidence type="ECO:0000259" key="5">
    <source>
        <dbReference type="PROSITE" id="PS50146"/>
    </source>
</evidence>
<dbReference type="Pfam" id="PF00781">
    <property type="entry name" value="DAGK_cat"/>
    <property type="match status" value="1"/>
</dbReference>
<dbReference type="PANTHER" id="PTHR12358:SF54">
    <property type="entry name" value="SPHINGOSINE KINASE RELATED PROTEIN"/>
    <property type="match status" value="1"/>
</dbReference>
<dbReference type="EMBL" id="JABBPG010000014">
    <property type="protein sequence ID" value="NOU53020.1"/>
    <property type="molecule type" value="Genomic_DNA"/>
</dbReference>
<feature type="domain" description="DAGKc" evidence="5">
    <location>
        <begin position="57"/>
        <end position="123"/>
    </location>
</feature>
<keyword evidence="2" id="KW-0547">Nucleotide-binding</keyword>
<keyword evidence="4" id="KW-0067">ATP-binding</keyword>
<dbReference type="Gene3D" id="3.40.50.10330">
    <property type="entry name" value="Probable inorganic polyphosphate/atp-NAD kinase, domain 1"/>
    <property type="match status" value="1"/>
</dbReference>
<evidence type="ECO:0000256" key="4">
    <source>
        <dbReference type="ARBA" id="ARBA00022840"/>
    </source>
</evidence>
<evidence type="ECO:0000256" key="3">
    <source>
        <dbReference type="ARBA" id="ARBA00022777"/>
    </source>
</evidence>
<dbReference type="Gene3D" id="2.60.200.40">
    <property type="match status" value="1"/>
</dbReference>
<sequence>MLVVVKPGCAKCKQAHILWLNKQIEDKKLACRWFYTSGNYHEDLNKLRALVTMHRLLVVIGGDGTVHLAVNALIGSHCELAILPAGTGNDFARQFNRTTTQWRNSLFSHNKCKIDVGYVNQRYFINVLGLGYSAHVVKSVNRTKNRHRLSYVWAALKALFSYSGIWVRELDFETEQKMMMLLFANSKYFAAGIKCAPSADPEDGYLTRISISPSSYGERVKLFLAMLFALHQKAANVSVSRGRAFEILTPNLAIEADGELVGETPAKIGVWPKAIILKL</sequence>
<evidence type="ECO:0000313" key="7">
    <source>
        <dbReference type="Proteomes" id="UP000586305"/>
    </source>
</evidence>
<dbReference type="InterPro" id="IPR045540">
    <property type="entry name" value="YegS/DAGK_C"/>
</dbReference>
<dbReference type="Pfam" id="PF19279">
    <property type="entry name" value="YegS_C"/>
    <property type="match status" value="1"/>
</dbReference>
<dbReference type="InterPro" id="IPR017438">
    <property type="entry name" value="ATP-NAD_kinase_N"/>
</dbReference>
<comment type="caution">
    <text evidence="6">The sequence shown here is derived from an EMBL/GenBank/DDBJ whole genome shotgun (WGS) entry which is preliminary data.</text>
</comment>
<evidence type="ECO:0000256" key="1">
    <source>
        <dbReference type="ARBA" id="ARBA00022679"/>
    </source>
</evidence>
<proteinExistence type="predicted"/>
<dbReference type="InterPro" id="IPR050187">
    <property type="entry name" value="Lipid_Phosphate_FormReg"/>
</dbReference>
<evidence type="ECO:0000313" key="6">
    <source>
        <dbReference type="EMBL" id="NOU53020.1"/>
    </source>
</evidence>
<name>A0A849VJM6_9GAMM</name>
<dbReference type="Proteomes" id="UP000586305">
    <property type="component" value="Unassembled WGS sequence"/>
</dbReference>
<dbReference type="InterPro" id="IPR016064">
    <property type="entry name" value="NAD/diacylglycerol_kinase_sf"/>
</dbReference>
<dbReference type="GO" id="GO:0005524">
    <property type="term" value="F:ATP binding"/>
    <property type="evidence" value="ECO:0007669"/>
    <property type="project" value="UniProtKB-KW"/>
</dbReference>
<dbReference type="InterPro" id="IPR001206">
    <property type="entry name" value="Diacylglycerol_kinase_cat_dom"/>
</dbReference>